<evidence type="ECO:0000313" key="4">
    <source>
        <dbReference type="EMBL" id="PSR24317.1"/>
    </source>
</evidence>
<dbReference type="EMBL" id="PXYX01000058">
    <property type="protein sequence ID" value="PSR24317.1"/>
    <property type="molecule type" value="Genomic_DNA"/>
</dbReference>
<dbReference type="PROSITE" id="PS51755">
    <property type="entry name" value="OMPR_PHOB"/>
    <property type="match status" value="1"/>
</dbReference>
<dbReference type="Proteomes" id="UP000242705">
    <property type="component" value="Unassembled WGS sequence"/>
</dbReference>
<evidence type="ECO:0000259" key="3">
    <source>
        <dbReference type="PROSITE" id="PS51755"/>
    </source>
</evidence>
<feature type="DNA-binding region" description="OmpR/PhoB-type" evidence="2">
    <location>
        <begin position="7"/>
        <end position="107"/>
    </location>
</feature>
<dbReference type="InterPro" id="IPR016032">
    <property type="entry name" value="Sig_transdc_resp-reg_C-effctor"/>
</dbReference>
<dbReference type="SUPFAM" id="SSF46894">
    <property type="entry name" value="C-terminal effector domain of the bipartite response regulators"/>
    <property type="match status" value="1"/>
</dbReference>
<dbReference type="CDD" id="cd00383">
    <property type="entry name" value="trans_reg_C"/>
    <property type="match status" value="1"/>
</dbReference>
<sequence length="118" mass="13797">MSSPVASHHLHLTPNIMIDLDQETIHHNDRIIVLPARTWRLLHHLLTQPNRVVSDAELIAHVWPGEAYHTPADLYRHIYRIRRALEPDPRRPQFLLTRRERGYLFVQPVSDPSEPAAK</sequence>
<evidence type="ECO:0000256" key="2">
    <source>
        <dbReference type="PROSITE-ProRule" id="PRU01091"/>
    </source>
</evidence>
<dbReference type="AlphaFoldDB" id="A0A2T2WPZ8"/>
<dbReference type="InterPro" id="IPR036388">
    <property type="entry name" value="WH-like_DNA-bd_sf"/>
</dbReference>
<keyword evidence="1 2" id="KW-0238">DNA-binding</keyword>
<organism evidence="4 5">
    <name type="scientific">Sulfobacillus thermosulfidooxidans</name>
    <dbReference type="NCBI Taxonomy" id="28034"/>
    <lineage>
        <taxon>Bacteria</taxon>
        <taxon>Bacillati</taxon>
        <taxon>Bacillota</taxon>
        <taxon>Clostridia</taxon>
        <taxon>Eubacteriales</taxon>
        <taxon>Clostridiales Family XVII. Incertae Sedis</taxon>
        <taxon>Sulfobacillus</taxon>
    </lineage>
</organism>
<accession>A0A2T2WPZ8</accession>
<protein>
    <recommendedName>
        <fullName evidence="3">OmpR/PhoB-type domain-containing protein</fullName>
    </recommendedName>
</protein>
<evidence type="ECO:0000256" key="1">
    <source>
        <dbReference type="ARBA" id="ARBA00023125"/>
    </source>
</evidence>
<proteinExistence type="predicted"/>
<dbReference type="Pfam" id="PF00486">
    <property type="entry name" value="Trans_reg_C"/>
    <property type="match status" value="1"/>
</dbReference>
<reference evidence="4 5" key="1">
    <citation type="journal article" date="2014" name="BMC Genomics">
        <title>Comparison of environmental and isolate Sulfobacillus genomes reveals diverse carbon, sulfur, nitrogen, and hydrogen metabolisms.</title>
        <authorList>
            <person name="Justice N.B."/>
            <person name="Norman A."/>
            <person name="Brown C.T."/>
            <person name="Singh A."/>
            <person name="Thomas B.C."/>
            <person name="Banfield J.F."/>
        </authorList>
    </citation>
    <scope>NUCLEOTIDE SEQUENCE [LARGE SCALE GENOMIC DNA]</scope>
    <source>
        <strain evidence="4">AMDSBA5</strain>
    </source>
</reference>
<gene>
    <name evidence="4" type="ORF">C7B47_15075</name>
</gene>
<name>A0A2T2WPZ8_SULTH</name>
<evidence type="ECO:0000313" key="5">
    <source>
        <dbReference type="Proteomes" id="UP000242705"/>
    </source>
</evidence>
<dbReference type="Gene3D" id="1.10.10.10">
    <property type="entry name" value="Winged helix-like DNA-binding domain superfamily/Winged helix DNA-binding domain"/>
    <property type="match status" value="1"/>
</dbReference>
<comment type="caution">
    <text evidence="4">The sequence shown here is derived from an EMBL/GenBank/DDBJ whole genome shotgun (WGS) entry which is preliminary data.</text>
</comment>
<dbReference type="GO" id="GO:0003677">
    <property type="term" value="F:DNA binding"/>
    <property type="evidence" value="ECO:0007669"/>
    <property type="project" value="UniProtKB-UniRule"/>
</dbReference>
<dbReference type="GO" id="GO:0006355">
    <property type="term" value="P:regulation of DNA-templated transcription"/>
    <property type="evidence" value="ECO:0007669"/>
    <property type="project" value="InterPro"/>
</dbReference>
<dbReference type="GO" id="GO:0000160">
    <property type="term" value="P:phosphorelay signal transduction system"/>
    <property type="evidence" value="ECO:0007669"/>
    <property type="project" value="InterPro"/>
</dbReference>
<dbReference type="SMART" id="SM00862">
    <property type="entry name" value="Trans_reg_C"/>
    <property type="match status" value="1"/>
</dbReference>
<dbReference type="InterPro" id="IPR001867">
    <property type="entry name" value="OmpR/PhoB-type_DNA-bd"/>
</dbReference>
<feature type="domain" description="OmpR/PhoB-type" evidence="3">
    <location>
        <begin position="7"/>
        <end position="107"/>
    </location>
</feature>